<feature type="transmembrane region" description="Helical" evidence="1">
    <location>
        <begin position="61"/>
        <end position="80"/>
    </location>
</feature>
<keyword evidence="1" id="KW-0812">Transmembrane</keyword>
<sequence>MKSFICILLVLFQFTIFTAIGAVGEPPLHELPLNLSLSDAGVRDSTSRMSVVEYKFKPKSLILPASLITVGAIGTAIDGMNDFHLFSRKDSVKKIRIDDYMEWGMLGWVFVCDLMGKEKHNWVDQLCLVVIAEGFNAAMTRTVKYTVGEIRPDGGPHSFPSGHTANAFLGAHIAWKEFKDSSPVLAYSGYALATFVACSRLYNNRHWVADVVAGAGFGILSVELAYLTYFPIRNAIARKINMKGNDRLVVAPTFSPDGGGLYLSWKF</sequence>
<dbReference type="CDD" id="cd03394">
    <property type="entry name" value="PAP2_like_5"/>
    <property type="match status" value="1"/>
</dbReference>
<keyword evidence="1" id="KW-1133">Transmembrane helix</keyword>
<dbReference type="SMART" id="SM00014">
    <property type="entry name" value="acidPPc"/>
    <property type="match status" value="1"/>
</dbReference>
<name>A0A3R6B884_9BACT</name>
<protein>
    <submittedName>
        <fullName evidence="3 4">PAP2 family protein</fullName>
    </submittedName>
</protein>
<accession>A0A3R6B884</accession>
<evidence type="ECO:0000259" key="2">
    <source>
        <dbReference type="SMART" id="SM00014"/>
    </source>
</evidence>
<evidence type="ECO:0000313" key="5">
    <source>
        <dbReference type="Proteomes" id="UP000261088"/>
    </source>
</evidence>
<organism evidence="3 6">
    <name type="scientific">Parabacteroides merdae</name>
    <dbReference type="NCBI Taxonomy" id="46503"/>
    <lineage>
        <taxon>Bacteria</taxon>
        <taxon>Pseudomonadati</taxon>
        <taxon>Bacteroidota</taxon>
        <taxon>Bacteroidia</taxon>
        <taxon>Bacteroidales</taxon>
        <taxon>Tannerellaceae</taxon>
        <taxon>Parabacteroides</taxon>
    </lineage>
</organism>
<keyword evidence="1" id="KW-0472">Membrane</keyword>
<proteinExistence type="predicted"/>
<dbReference type="InterPro" id="IPR000326">
    <property type="entry name" value="PAP2/HPO"/>
</dbReference>
<evidence type="ECO:0000313" key="6">
    <source>
        <dbReference type="Proteomes" id="UP000437446"/>
    </source>
</evidence>
<feature type="transmembrane region" description="Helical" evidence="1">
    <location>
        <begin position="208"/>
        <end position="232"/>
    </location>
</feature>
<dbReference type="EMBL" id="QSUP01000023">
    <property type="protein sequence ID" value="RGN48539.1"/>
    <property type="molecule type" value="Genomic_DNA"/>
</dbReference>
<dbReference type="Proteomes" id="UP000437446">
    <property type="component" value="Unassembled WGS sequence"/>
</dbReference>
<gene>
    <name evidence="4" type="ORF">DXB61_14980</name>
    <name evidence="3" type="ORF">GMD66_00675</name>
</gene>
<reference evidence="4 5" key="1">
    <citation type="submission" date="2018-08" db="EMBL/GenBank/DDBJ databases">
        <title>A genome reference for cultivated species of the human gut microbiota.</title>
        <authorList>
            <person name="Zou Y."/>
            <person name="Xue W."/>
            <person name="Luo G."/>
        </authorList>
    </citation>
    <scope>NUCLEOTIDE SEQUENCE [LARGE SCALE GENOMIC DNA]</scope>
    <source>
        <strain evidence="4 5">OM05-11AA</strain>
    </source>
</reference>
<comment type="caution">
    <text evidence="3">The sequence shown here is derived from an EMBL/GenBank/DDBJ whole genome shotgun (WGS) entry which is preliminary data.</text>
</comment>
<dbReference type="Proteomes" id="UP000261088">
    <property type="component" value="Unassembled WGS sequence"/>
</dbReference>
<dbReference type="Gene3D" id="1.20.144.10">
    <property type="entry name" value="Phosphatidic acid phosphatase type 2/haloperoxidase"/>
    <property type="match status" value="1"/>
</dbReference>
<dbReference type="SUPFAM" id="SSF48317">
    <property type="entry name" value="Acid phosphatase/Vanadium-dependent haloperoxidase"/>
    <property type="match status" value="1"/>
</dbReference>
<dbReference type="EMBL" id="WNCR01000001">
    <property type="protein sequence ID" value="MTU27751.1"/>
    <property type="molecule type" value="Genomic_DNA"/>
</dbReference>
<reference evidence="3 6" key="2">
    <citation type="journal article" date="2019" name="Nat. Med.">
        <title>A library of human gut bacterial isolates paired with longitudinal multiomics data enables mechanistic microbiome research.</title>
        <authorList>
            <person name="Poyet M."/>
            <person name="Groussin M."/>
            <person name="Gibbons S.M."/>
            <person name="Avila-Pacheco J."/>
            <person name="Jiang X."/>
            <person name="Kearney S.M."/>
            <person name="Perrotta A.R."/>
            <person name="Berdy B."/>
            <person name="Zhao S."/>
            <person name="Lieberman T.D."/>
            <person name="Swanson P.K."/>
            <person name="Smith M."/>
            <person name="Roesemann S."/>
            <person name="Alexander J.E."/>
            <person name="Rich S.A."/>
            <person name="Livny J."/>
            <person name="Vlamakis H."/>
            <person name="Clish C."/>
            <person name="Bullock K."/>
            <person name="Deik A."/>
            <person name="Scott J."/>
            <person name="Pierce K.A."/>
            <person name="Xavier R.J."/>
            <person name="Alm E.J."/>
        </authorList>
    </citation>
    <scope>NUCLEOTIDE SEQUENCE [LARGE SCALE GENOMIC DNA]</scope>
    <source>
        <strain evidence="3 6">BIOML-A25</strain>
    </source>
</reference>
<evidence type="ECO:0000313" key="3">
    <source>
        <dbReference type="EMBL" id="MTU27751.1"/>
    </source>
</evidence>
<feature type="domain" description="Phosphatidic acid phosphatase type 2/haloperoxidase" evidence="2">
    <location>
        <begin position="126"/>
        <end position="226"/>
    </location>
</feature>
<dbReference type="RefSeq" id="WP_122122554.1">
    <property type="nucleotide sequence ID" value="NZ_DAWDXW010000016.1"/>
</dbReference>
<feature type="transmembrane region" description="Helical" evidence="1">
    <location>
        <begin position="184"/>
        <end position="202"/>
    </location>
</feature>
<dbReference type="PANTHER" id="PTHR14969">
    <property type="entry name" value="SPHINGOSINE-1-PHOSPHATE PHOSPHOHYDROLASE"/>
    <property type="match status" value="1"/>
</dbReference>
<evidence type="ECO:0000313" key="4">
    <source>
        <dbReference type="EMBL" id="RGN48539.1"/>
    </source>
</evidence>
<dbReference type="Pfam" id="PF01569">
    <property type="entry name" value="PAP2"/>
    <property type="match status" value="1"/>
</dbReference>
<dbReference type="AlphaFoldDB" id="A0A3R6B884"/>
<dbReference type="PANTHER" id="PTHR14969:SF13">
    <property type="entry name" value="AT30094P"/>
    <property type="match status" value="1"/>
</dbReference>
<dbReference type="InterPro" id="IPR036938">
    <property type="entry name" value="PAP2/HPO_sf"/>
</dbReference>
<evidence type="ECO:0000256" key="1">
    <source>
        <dbReference type="SAM" id="Phobius"/>
    </source>
</evidence>